<dbReference type="GO" id="GO:0006260">
    <property type="term" value="P:DNA replication"/>
    <property type="evidence" value="ECO:0007669"/>
    <property type="project" value="InterPro"/>
</dbReference>
<dbReference type="Pfam" id="PF00436">
    <property type="entry name" value="SSB"/>
    <property type="match status" value="1"/>
</dbReference>
<dbReference type="AlphaFoldDB" id="F0EYB2"/>
<comment type="caution">
    <text evidence="5">The sequence shown here is derived from an EMBL/GenBank/DDBJ whole genome shotgun (WGS) entry which is preliminary data.</text>
</comment>
<dbReference type="InterPro" id="IPR012340">
    <property type="entry name" value="NA-bd_OB-fold"/>
</dbReference>
<evidence type="ECO:0000313" key="6">
    <source>
        <dbReference type="Proteomes" id="UP000004088"/>
    </source>
</evidence>
<keyword evidence="1 2" id="KW-0238">DNA-binding</keyword>
<evidence type="ECO:0000256" key="1">
    <source>
        <dbReference type="ARBA" id="ARBA00023125"/>
    </source>
</evidence>
<dbReference type="GO" id="GO:0003697">
    <property type="term" value="F:single-stranded DNA binding"/>
    <property type="evidence" value="ECO:0007669"/>
    <property type="project" value="UniProtKB-UniRule"/>
</dbReference>
<comment type="caution">
    <text evidence="2">Lacks conserved residue(s) required for the propagation of feature annotation.</text>
</comment>
<organism evidence="5 6">
    <name type="scientific">Kingella denitrificans ATCC 33394</name>
    <dbReference type="NCBI Taxonomy" id="888741"/>
    <lineage>
        <taxon>Bacteria</taxon>
        <taxon>Pseudomonadati</taxon>
        <taxon>Pseudomonadota</taxon>
        <taxon>Betaproteobacteria</taxon>
        <taxon>Neisseriales</taxon>
        <taxon>Neisseriaceae</taxon>
        <taxon>Kingella</taxon>
    </lineage>
</organism>
<evidence type="ECO:0000256" key="2">
    <source>
        <dbReference type="HAMAP-Rule" id="MF_00984"/>
    </source>
</evidence>
<dbReference type="PANTHER" id="PTHR10302">
    <property type="entry name" value="SINGLE-STRANDED DNA-BINDING PROTEIN"/>
    <property type="match status" value="1"/>
</dbReference>
<dbReference type="RefSeq" id="WP_003782158.1">
    <property type="nucleotide sequence ID" value="NZ_GL870929.1"/>
</dbReference>
<dbReference type="EMBL" id="AEWV01000015">
    <property type="protein sequence ID" value="EGC17520.1"/>
    <property type="molecule type" value="Genomic_DNA"/>
</dbReference>
<dbReference type="PANTHER" id="PTHR10302:SF27">
    <property type="entry name" value="SINGLE-STRANDED DNA-BINDING PROTEIN"/>
    <property type="match status" value="1"/>
</dbReference>
<dbReference type="InterPro" id="IPR000424">
    <property type="entry name" value="Primosome_PriB/ssb"/>
</dbReference>
<gene>
    <name evidence="5" type="primary">ssb</name>
    <name evidence="5" type="ORF">HMPREF9098_0846</name>
</gene>
<accession>F0EYB2</accession>
<dbReference type="GO" id="GO:0009295">
    <property type="term" value="C:nucleoid"/>
    <property type="evidence" value="ECO:0007669"/>
    <property type="project" value="TreeGrafter"/>
</dbReference>
<name>F0EYB2_9NEIS</name>
<dbReference type="PIRSF" id="PIRSF002070">
    <property type="entry name" value="SSB"/>
    <property type="match status" value="1"/>
</dbReference>
<sequence>MPSVNKIELMGNLGQDPEIRYFPDGTPAAKISLAVSETWTDKNTGQKQERTEWFTVLFRNKLAETVGRYLHKGDTLLVWGRIQSRQFTDKTDAARTVWEVHAHEMQIIRTKDAAPPAAVPNAHPFDDNGEDPEYVGM</sequence>
<feature type="compositionally biased region" description="Low complexity" evidence="4">
    <location>
        <begin position="114"/>
        <end position="123"/>
    </location>
</feature>
<reference evidence="5 6" key="1">
    <citation type="submission" date="2011-01" db="EMBL/GenBank/DDBJ databases">
        <authorList>
            <person name="Muzny D."/>
            <person name="Qin X."/>
            <person name="Deng J."/>
            <person name="Jiang H."/>
            <person name="Liu Y."/>
            <person name="Qu J."/>
            <person name="Song X.-Z."/>
            <person name="Zhang L."/>
            <person name="Thornton R."/>
            <person name="Coyle M."/>
            <person name="Francisco L."/>
            <person name="Jackson L."/>
            <person name="Javaid M."/>
            <person name="Korchina V."/>
            <person name="Kovar C."/>
            <person name="Mata R."/>
            <person name="Mathew T."/>
            <person name="Ngo R."/>
            <person name="Nguyen L."/>
            <person name="Nguyen N."/>
            <person name="Okwuonu G."/>
            <person name="Ongeri F."/>
            <person name="Pham C."/>
            <person name="Simmons D."/>
            <person name="Wilczek-Boney K."/>
            <person name="Hale W."/>
            <person name="Jakkamsetti A."/>
            <person name="Pham P."/>
            <person name="Ruth R."/>
            <person name="San Lucas F."/>
            <person name="Warren J."/>
            <person name="Zhang J."/>
            <person name="Zhao Z."/>
            <person name="Zhou C."/>
            <person name="Zhu D."/>
            <person name="Lee S."/>
            <person name="Bess C."/>
            <person name="Blankenburg K."/>
            <person name="Forbes L."/>
            <person name="Fu Q."/>
            <person name="Gubbala S."/>
            <person name="Hirani K."/>
            <person name="Jayaseelan J.C."/>
            <person name="Lara F."/>
            <person name="Munidasa M."/>
            <person name="Palculict T."/>
            <person name="Patil S."/>
            <person name="Pu L.-L."/>
            <person name="Saada N."/>
            <person name="Tang L."/>
            <person name="Weissenberger G."/>
            <person name="Zhu Y."/>
            <person name="Hemphill L."/>
            <person name="Shang Y."/>
            <person name="Youmans B."/>
            <person name="Ayvaz T."/>
            <person name="Ross M."/>
            <person name="Santibanez J."/>
            <person name="Aqrawi P."/>
            <person name="Gross S."/>
            <person name="Joshi V."/>
            <person name="Fowler G."/>
            <person name="Nazareth L."/>
            <person name="Reid J."/>
            <person name="Worley K."/>
            <person name="Petrosino J."/>
            <person name="Highlander S."/>
            <person name="Gibbs R."/>
        </authorList>
    </citation>
    <scope>NUCLEOTIDE SEQUENCE [LARGE SCALE GENOMIC DNA]</scope>
    <source>
        <strain evidence="5 6">ATCC 33394</strain>
    </source>
</reference>
<protein>
    <recommendedName>
        <fullName evidence="2 3">Single-stranded DNA-binding protein</fullName>
        <shortName evidence="2">SSB</shortName>
    </recommendedName>
</protein>
<dbReference type="Gene3D" id="2.40.50.140">
    <property type="entry name" value="Nucleic acid-binding proteins"/>
    <property type="match status" value="1"/>
</dbReference>
<feature type="region of interest" description="Disordered" evidence="4">
    <location>
        <begin position="114"/>
        <end position="137"/>
    </location>
</feature>
<dbReference type="InterPro" id="IPR011344">
    <property type="entry name" value="ssDNA-bd"/>
</dbReference>
<dbReference type="CDD" id="cd04496">
    <property type="entry name" value="SSB_OBF"/>
    <property type="match status" value="1"/>
</dbReference>
<evidence type="ECO:0000256" key="3">
    <source>
        <dbReference type="PIRNR" id="PIRNR002070"/>
    </source>
</evidence>
<feature type="compositionally biased region" description="Acidic residues" evidence="4">
    <location>
        <begin position="127"/>
        <end position="137"/>
    </location>
</feature>
<dbReference type="HAMAP" id="MF_00984">
    <property type="entry name" value="SSB"/>
    <property type="match status" value="1"/>
</dbReference>
<keyword evidence="6" id="KW-1185">Reference proteome</keyword>
<dbReference type="NCBIfam" id="TIGR00621">
    <property type="entry name" value="ssb"/>
    <property type="match status" value="1"/>
</dbReference>
<evidence type="ECO:0000313" key="5">
    <source>
        <dbReference type="EMBL" id="EGC17520.1"/>
    </source>
</evidence>
<evidence type="ECO:0000256" key="4">
    <source>
        <dbReference type="SAM" id="MobiDB-lite"/>
    </source>
</evidence>
<dbReference type="HOGENOM" id="CLU_078758_0_2_4"/>
<dbReference type="Proteomes" id="UP000004088">
    <property type="component" value="Unassembled WGS sequence"/>
</dbReference>
<dbReference type="SUPFAM" id="SSF50249">
    <property type="entry name" value="Nucleic acid-binding proteins"/>
    <property type="match status" value="1"/>
</dbReference>
<dbReference type="STRING" id="888741.HMPREF9098_0846"/>
<dbReference type="PROSITE" id="PS50935">
    <property type="entry name" value="SSB"/>
    <property type="match status" value="1"/>
</dbReference>
<comment type="subunit">
    <text evidence="2">Homotetramer.</text>
</comment>
<proteinExistence type="inferred from homology"/>